<protein>
    <submittedName>
        <fullName evidence="1">Uncharacterized protein</fullName>
    </submittedName>
</protein>
<comment type="caution">
    <text evidence="1">The sequence shown here is derived from an EMBL/GenBank/DDBJ whole genome shotgun (WGS) entry which is preliminary data.</text>
</comment>
<accession>A0A060SPF4</accession>
<keyword evidence="2" id="KW-1185">Reference proteome</keyword>
<dbReference type="AlphaFoldDB" id="A0A060SPF4"/>
<evidence type="ECO:0000313" key="2">
    <source>
        <dbReference type="Proteomes" id="UP000029665"/>
    </source>
</evidence>
<proteinExistence type="predicted"/>
<gene>
    <name evidence="1" type="ORF">BN946_scf185043.g169</name>
</gene>
<dbReference type="HOGENOM" id="CLU_1190406_0_0_1"/>
<dbReference type="Proteomes" id="UP000029665">
    <property type="component" value="Unassembled WGS sequence"/>
</dbReference>
<dbReference type="EMBL" id="CCBP010000125">
    <property type="protein sequence ID" value="CDO74119.1"/>
    <property type="molecule type" value="Genomic_DNA"/>
</dbReference>
<reference evidence="1" key="1">
    <citation type="submission" date="2014-01" db="EMBL/GenBank/DDBJ databases">
        <title>The genome of the white-rot fungus Pycnoporus cinnabarinus: a basidiomycete model with a versatile arsenal for lignocellulosic biomass breakdown.</title>
        <authorList>
            <person name="Levasseur A."/>
            <person name="Lomascolo A."/>
            <person name="Ruiz-Duenas F.J."/>
            <person name="Uzan E."/>
            <person name="Piumi F."/>
            <person name="Kues U."/>
            <person name="Ram A.F.J."/>
            <person name="Murat C."/>
            <person name="Haon M."/>
            <person name="Benoit I."/>
            <person name="Arfi Y."/>
            <person name="Chevret D."/>
            <person name="Drula E."/>
            <person name="Kwon M.J."/>
            <person name="Gouret P."/>
            <person name="Lesage-Meessen L."/>
            <person name="Lombard V."/>
            <person name="Mariette J."/>
            <person name="Noirot C."/>
            <person name="Park J."/>
            <person name="Patyshakuliyeva A."/>
            <person name="Wieneger R.A.B."/>
            <person name="Wosten H.A.B."/>
            <person name="Martin F."/>
            <person name="Coutinho P.M."/>
            <person name="de Vries R."/>
            <person name="Martinez A.T."/>
            <person name="Klopp C."/>
            <person name="Pontarotti P."/>
            <person name="Henrissat B."/>
            <person name="Record E."/>
        </authorList>
    </citation>
    <scope>NUCLEOTIDE SEQUENCE [LARGE SCALE GENOMIC DNA]</scope>
    <source>
        <strain evidence="1">BRFM137</strain>
    </source>
</reference>
<organism evidence="1 2">
    <name type="scientific">Pycnoporus cinnabarinus</name>
    <name type="common">Cinnabar-red polypore</name>
    <name type="synonym">Trametes cinnabarina</name>
    <dbReference type="NCBI Taxonomy" id="5643"/>
    <lineage>
        <taxon>Eukaryota</taxon>
        <taxon>Fungi</taxon>
        <taxon>Dikarya</taxon>
        <taxon>Basidiomycota</taxon>
        <taxon>Agaricomycotina</taxon>
        <taxon>Agaricomycetes</taxon>
        <taxon>Polyporales</taxon>
        <taxon>Polyporaceae</taxon>
        <taxon>Trametes</taxon>
    </lineage>
</organism>
<evidence type="ECO:0000313" key="1">
    <source>
        <dbReference type="EMBL" id="CDO74119.1"/>
    </source>
</evidence>
<dbReference type="OMA" id="QIMARWA"/>
<dbReference type="OrthoDB" id="2752979at2759"/>
<sequence>MSISTPTSSPLDPIAEPPYGLFIRKAIVQDLDVRYSWKKQPPGATNQLIDKILDAFPTFKKYIRAWPVQYYSYQSLCYWRSKPEHQGPRRRLRYSARTCLSAESARVSPAHDLRASVDIMPTSARGLDLRIVRASEEPTLVGPSTHYSVETAQSAAKVKPVNCEQEVLEFLVAIDMSLAYLHDRFVLSGLTSKGRLQIMARWAPREVDEFLFRVLQLSEFERKLVSDALVRIG</sequence>
<name>A0A060SPF4_PYCCI</name>